<feature type="compositionally biased region" description="Basic and acidic residues" evidence="1">
    <location>
        <begin position="48"/>
        <end position="61"/>
    </location>
</feature>
<evidence type="ECO:0000313" key="2">
    <source>
        <dbReference type="EMBL" id="CAH0015929.1"/>
    </source>
</evidence>
<dbReference type="OrthoDB" id="5140517at2759"/>
<accession>A0A9N9UYS2</accession>
<keyword evidence="3" id="KW-1185">Reference proteome</keyword>
<evidence type="ECO:0000256" key="1">
    <source>
        <dbReference type="SAM" id="MobiDB-lite"/>
    </source>
</evidence>
<feature type="compositionally biased region" description="Basic and acidic residues" evidence="1">
    <location>
        <begin position="71"/>
        <end position="85"/>
    </location>
</feature>
<dbReference type="EMBL" id="CABFNQ020000452">
    <property type="protein sequence ID" value="CAH0015929.1"/>
    <property type="molecule type" value="Genomic_DNA"/>
</dbReference>
<sequence>MKSTQALGWVKLFWNAPLSSLSFMNTRSTIIHFHSTRDKQPRGPGTEGQEKVNFDELENKSTKPNAQHPTPKNEHRGQSKPHENESTQAPPTHGTSKNH</sequence>
<feature type="compositionally biased region" description="Polar residues" evidence="1">
    <location>
        <begin position="86"/>
        <end position="99"/>
    </location>
</feature>
<reference evidence="2" key="1">
    <citation type="submission" date="2021-10" db="EMBL/GenBank/DDBJ databases">
        <authorList>
            <person name="Piombo E."/>
        </authorList>
    </citation>
    <scope>NUCLEOTIDE SEQUENCE</scope>
</reference>
<dbReference type="Proteomes" id="UP000696573">
    <property type="component" value="Unassembled WGS sequence"/>
</dbReference>
<organism evidence="2 3">
    <name type="scientific">Clonostachys rhizophaga</name>
    <dbReference type="NCBI Taxonomy" id="160324"/>
    <lineage>
        <taxon>Eukaryota</taxon>
        <taxon>Fungi</taxon>
        <taxon>Dikarya</taxon>
        <taxon>Ascomycota</taxon>
        <taxon>Pezizomycotina</taxon>
        <taxon>Sordariomycetes</taxon>
        <taxon>Hypocreomycetidae</taxon>
        <taxon>Hypocreales</taxon>
        <taxon>Bionectriaceae</taxon>
        <taxon>Clonostachys</taxon>
    </lineage>
</organism>
<feature type="region of interest" description="Disordered" evidence="1">
    <location>
        <begin position="34"/>
        <end position="99"/>
    </location>
</feature>
<comment type="caution">
    <text evidence="2">The sequence shown here is derived from an EMBL/GenBank/DDBJ whole genome shotgun (WGS) entry which is preliminary data.</text>
</comment>
<protein>
    <submittedName>
        <fullName evidence="2">Uncharacterized protein</fullName>
    </submittedName>
</protein>
<gene>
    <name evidence="2" type="ORF">CRHIZ90672A_00017023</name>
</gene>
<proteinExistence type="predicted"/>
<evidence type="ECO:0000313" key="3">
    <source>
        <dbReference type="Proteomes" id="UP000696573"/>
    </source>
</evidence>
<name>A0A9N9UYS2_9HYPO</name>
<dbReference type="AlphaFoldDB" id="A0A9N9UYS2"/>